<dbReference type="KEGG" id="cam:101494828"/>
<sequence>MKQEDNLDNQINRRELILRSSELATLGAIFNFSGKKPEYLGVKKNSPALALCPTTNNCVSTSQNVSDLIHYAPPWNYNPEGMKSPVNRKEALEEIIEVVINLILSTNNVCLGRYFQNIG</sequence>
<dbReference type="GeneID" id="101494828"/>
<keyword evidence="1" id="KW-1185">Reference proteome</keyword>
<dbReference type="PANTHER" id="PTHR34801">
    <property type="entry name" value="EXPRESSED PROTEIN"/>
    <property type="match status" value="1"/>
</dbReference>
<reference evidence="1" key="1">
    <citation type="journal article" date="2013" name="Nat. Biotechnol.">
        <title>Draft genome sequence of chickpea (Cicer arietinum) provides a resource for trait improvement.</title>
        <authorList>
            <person name="Varshney R.K."/>
            <person name="Song C."/>
            <person name="Saxena R.K."/>
            <person name="Azam S."/>
            <person name="Yu S."/>
            <person name="Sharpe A.G."/>
            <person name="Cannon S."/>
            <person name="Baek J."/>
            <person name="Rosen B.D."/>
            <person name="Tar'an B."/>
            <person name="Millan T."/>
            <person name="Zhang X."/>
            <person name="Ramsay L.D."/>
            <person name="Iwata A."/>
            <person name="Wang Y."/>
            <person name="Nelson W."/>
            <person name="Farmer A.D."/>
            <person name="Gaur P.M."/>
            <person name="Soderlund C."/>
            <person name="Penmetsa R.V."/>
            <person name="Xu C."/>
            <person name="Bharti A.K."/>
            <person name="He W."/>
            <person name="Winter P."/>
            <person name="Zhao S."/>
            <person name="Hane J.K."/>
            <person name="Carrasquilla-Garcia N."/>
            <person name="Condie J.A."/>
            <person name="Upadhyaya H.D."/>
            <person name="Luo M.C."/>
            <person name="Thudi M."/>
            <person name="Gowda C.L."/>
            <person name="Singh N.P."/>
            <person name="Lichtenzveig J."/>
            <person name="Gali K.K."/>
            <person name="Rubio J."/>
            <person name="Nadarajan N."/>
            <person name="Dolezel J."/>
            <person name="Bansal K.C."/>
            <person name="Xu X."/>
            <person name="Edwards D."/>
            <person name="Zhang G."/>
            <person name="Kahl G."/>
            <person name="Gil J."/>
            <person name="Singh K.B."/>
            <person name="Datta S.K."/>
            <person name="Jackson S.A."/>
            <person name="Wang J."/>
            <person name="Cook D.R."/>
        </authorList>
    </citation>
    <scope>NUCLEOTIDE SEQUENCE [LARGE SCALE GENOMIC DNA]</scope>
    <source>
        <strain evidence="1">cv. CDC Frontier</strain>
    </source>
</reference>
<dbReference type="AlphaFoldDB" id="A0A1S3EC10"/>
<dbReference type="Pfam" id="PF07386">
    <property type="entry name" value="DUF1499"/>
    <property type="match status" value="1"/>
</dbReference>
<dbReference type="InterPro" id="IPR010865">
    <property type="entry name" value="DUF1499"/>
</dbReference>
<gene>
    <name evidence="2" type="primary">LOC101494828</name>
</gene>
<organism evidence="1 2">
    <name type="scientific">Cicer arietinum</name>
    <name type="common">Chickpea</name>
    <name type="synonym">Garbanzo</name>
    <dbReference type="NCBI Taxonomy" id="3827"/>
    <lineage>
        <taxon>Eukaryota</taxon>
        <taxon>Viridiplantae</taxon>
        <taxon>Streptophyta</taxon>
        <taxon>Embryophyta</taxon>
        <taxon>Tracheophyta</taxon>
        <taxon>Spermatophyta</taxon>
        <taxon>Magnoliopsida</taxon>
        <taxon>eudicotyledons</taxon>
        <taxon>Gunneridae</taxon>
        <taxon>Pentapetalae</taxon>
        <taxon>rosids</taxon>
        <taxon>fabids</taxon>
        <taxon>Fabales</taxon>
        <taxon>Fabaceae</taxon>
        <taxon>Papilionoideae</taxon>
        <taxon>50 kb inversion clade</taxon>
        <taxon>NPAAA clade</taxon>
        <taxon>Hologalegina</taxon>
        <taxon>IRL clade</taxon>
        <taxon>Cicereae</taxon>
        <taxon>Cicer</taxon>
    </lineage>
</organism>
<proteinExistence type="predicted"/>
<accession>A0A1S3EC10</accession>
<protein>
    <submittedName>
        <fullName evidence="2">Uncharacterized protein LOC101494828</fullName>
    </submittedName>
</protein>
<dbReference type="PANTHER" id="PTHR34801:SF2">
    <property type="entry name" value="EXPRESSED PROTEIN"/>
    <property type="match status" value="1"/>
</dbReference>
<dbReference type="PaxDb" id="3827-XP_004506522.1"/>
<reference evidence="2" key="2">
    <citation type="submission" date="2025-08" db="UniProtKB">
        <authorList>
            <consortium name="RefSeq"/>
        </authorList>
    </citation>
    <scope>IDENTIFICATION</scope>
    <source>
        <tissue evidence="2">Etiolated seedlings</tissue>
    </source>
</reference>
<dbReference type="RefSeq" id="XP_012572904.1">
    <property type="nucleotide sequence ID" value="XM_012717450.2"/>
</dbReference>
<dbReference type="Proteomes" id="UP000087171">
    <property type="component" value="Chromosome Ca6"/>
</dbReference>
<name>A0A1S3EC10_CICAR</name>
<dbReference type="OrthoDB" id="41501at2759"/>
<evidence type="ECO:0000313" key="2">
    <source>
        <dbReference type="RefSeq" id="XP_012572904.1"/>
    </source>
</evidence>
<dbReference type="eggNOG" id="ENOG502QPJZ">
    <property type="taxonomic scope" value="Eukaryota"/>
</dbReference>
<evidence type="ECO:0000313" key="1">
    <source>
        <dbReference type="Proteomes" id="UP000087171"/>
    </source>
</evidence>